<dbReference type="CDD" id="cd16622">
    <property type="entry name" value="vRING-HC-C4C4_RBR_RNF217"/>
    <property type="match status" value="1"/>
</dbReference>
<dbReference type="CDD" id="cd20350">
    <property type="entry name" value="Rcat_RBR_RNF217"/>
    <property type="match status" value="1"/>
</dbReference>
<evidence type="ECO:0000256" key="14">
    <source>
        <dbReference type="ARBA" id="ARBA00022989"/>
    </source>
</evidence>
<evidence type="ECO:0000259" key="22">
    <source>
        <dbReference type="PROSITE" id="PS51873"/>
    </source>
</evidence>
<evidence type="ECO:0000256" key="21">
    <source>
        <dbReference type="SAM" id="Phobius"/>
    </source>
</evidence>
<keyword evidence="6" id="KW-0963">Cytoplasm</keyword>
<evidence type="ECO:0000256" key="9">
    <source>
        <dbReference type="ARBA" id="ARBA00022723"/>
    </source>
</evidence>
<dbReference type="GO" id="GO:0061630">
    <property type="term" value="F:ubiquitin protein ligase activity"/>
    <property type="evidence" value="ECO:0007669"/>
    <property type="project" value="UniProtKB-EC"/>
</dbReference>
<sequence>MEDEPNCVNVTEEKMPSLASSYDGDTVSNVSEVSDEVGTQSTDFAHDNREMKVITPDGVLELHKHRLERMGSKETIERDSVIKTTAVDILRRNFGTPRSLASVDSNTTEEWKDARDVSVSNVTSQDKGKCTASETKHCIHSDNEQVNPEHTQGLTAPDLDKVELSELEENRETKSRGSDDTCQSKEHVYCTVYCIANDNYRRHADNLGGQADLDGGVMTSDVAVQPVEDSRQQAGLELAQYPEPFTISNLIDPRTLSNFYGGDYNVPAVLTCRICLEDKHIKPLHCCKKAVCEECLKRYISSQVRVGKVDIVCPITECSGYLEENVILAHLASEEVAKYKYFLELGRVDSSTKPCPQCSLFTSLKGRGLQSPSRAEHKYKIQCTKCQFVWCFKCHAPWHEGLKCRDYRKGDKLLRHWASVIEHGQRNAQKCPRCKIHIQRTEGCDHMTCTQCNTNFCYRCGEKYRHLRFFGDHTSNLSVFGCKYRYLPEKPHLRRLVRGSVCASKVLVAPLVIVLVVVFGAVALVIGLVAFPIYYICKQRRKRSQGTGRWL</sequence>
<dbReference type="InterPro" id="IPR013083">
    <property type="entry name" value="Znf_RING/FYVE/PHD"/>
</dbReference>
<keyword evidence="24" id="KW-1185">Reference proteome</keyword>
<evidence type="ECO:0000256" key="18">
    <source>
        <dbReference type="ARBA" id="ARBA00067769"/>
    </source>
</evidence>
<dbReference type="Pfam" id="PF01485">
    <property type="entry name" value="IBR"/>
    <property type="match status" value="1"/>
</dbReference>
<keyword evidence="7" id="KW-0808">Transferase</keyword>
<dbReference type="GO" id="GO:0008270">
    <property type="term" value="F:zinc ion binding"/>
    <property type="evidence" value="ECO:0007669"/>
    <property type="project" value="UniProtKB-KW"/>
</dbReference>
<dbReference type="SMART" id="SM00647">
    <property type="entry name" value="IBR"/>
    <property type="match status" value="2"/>
</dbReference>
<feature type="transmembrane region" description="Helical" evidence="21">
    <location>
        <begin position="507"/>
        <end position="535"/>
    </location>
</feature>
<feature type="domain" description="RING-type" evidence="22">
    <location>
        <begin position="268"/>
        <end position="486"/>
    </location>
</feature>
<evidence type="ECO:0000256" key="5">
    <source>
        <dbReference type="ARBA" id="ARBA00012251"/>
    </source>
</evidence>
<dbReference type="Pfam" id="PF22191">
    <property type="entry name" value="IBR_1"/>
    <property type="match status" value="1"/>
</dbReference>
<evidence type="ECO:0000256" key="2">
    <source>
        <dbReference type="ARBA" id="ARBA00004167"/>
    </source>
</evidence>
<keyword evidence="11" id="KW-0863">Zinc-finger</keyword>
<evidence type="ECO:0000256" key="15">
    <source>
        <dbReference type="ARBA" id="ARBA00023136"/>
    </source>
</evidence>
<dbReference type="InterPro" id="IPR047551">
    <property type="entry name" value="BRcat_RBR_RNF217"/>
</dbReference>
<dbReference type="Proteomes" id="UP001046870">
    <property type="component" value="Chromosome 18"/>
</dbReference>
<evidence type="ECO:0000256" key="6">
    <source>
        <dbReference type="ARBA" id="ARBA00022490"/>
    </source>
</evidence>
<evidence type="ECO:0000313" key="23">
    <source>
        <dbReference type="EMBL" id="KAG7461002.1"/>
    </source>
</evidence>
<comment type="pathway">
    <text evidence="4">Protein modification; protein ubiquitination.</text>
</comment>
<dbReference type="EC" id="2.3.2.31" evidence="5"/>
<dbReference type="InterPro" id="IPR047552">
    <property type="entry name" value="Rcat_RBR_RNF217"/>
</dbReference>
<evidence type="ECO:0000256" key="20">
    <source>
        <dbReference type="SAM" id="MobiDB-lite"/>
    </source>
</evidence>
<evidence type="ECO:0000256" key="7">
    <source>
        <dbReference type="ARBA" id="ARBA00022679"/>
    </source>
</evidence>
<dbReference type="AlphaFoldDB" id="A0A9D3PI94"/>
<dbReference type="Gene3D" id="3.30.40.10">
    <property type="entry name" value="Zinc/RING finger domain, C3HC4 (zinc finger)"/>
    <property type="match status" value="1"/>
</dbReference>
<keyword evidence="10" id="KW-0677">Repeat</keyword>
<proteinExistence type="inferred from homology"/>
<comment type="catalytic activity">
    <reaction evidence="1">
        <text>[E2 ubiquitin-conjugating enzyme]-S-ubiquitinyl-L-cysteine + [acceptor protein]-L-lysine = [E2 ubiquitin-conjugating enzyme]-L-cysteine + [acceptor protein]-N(6)-ubiquitinyl-L-lysine.</text>
        <dbReference type="EC" id="2.3.2.31"/>
    </reaction>
</comment>
<comment type="function">
    <text evidence="16">E3 ubiquitin-protein ligase which accepts ubiquitin from E2 ubiquitin-conjugating enzymes in the form of a thioester and then directly transfers the ubiquitin to targeted substrates. Mediates the degradation of the iron exporter ferroportin/SLC40A1 and thus regulates iron homeostasis.</text>
</comment>
<name>A0A9D3PI94_MEGAT</name>
<evidence type="ECO:0000256" key="12">
    <source>
        <dbReference type="ARBA" id="ARBA00022786"/>
    </source>
</evidence>
<keyword evidence="12" id="KW-0833">Ubl conjugation pathway</keyword>
<evidence type="ECO:0000256" key="13">
    <source>
        <dbReference type="ARBA" id="ARBA00022833"/>
    </source>
</evidence>
<accession>A0A9D3PI94</accession>
<feature type="region of interest" description="Disordered" evidence="20">
    <location>
        <begin position="140"/>
        <end position="161"/>
    </location>
</feature>
<evidence type="ECO:0000256" key="17">
    <source>
        <dbReference type="ARBA" id="ARBA00061413"/>
    </source>
</evidence>
<dbReference type="PANTHER" id="PTHR11685">
    <property type="entry name" value="RBR FAMILY RING FINGER AND IBR DOMAIN-CONTAINING"/>
    <property type="match status" value="1"/>
</dbReference>
<dbReference type="FunFam" id="1.20.120.1750:FF:000008">
    <property type="entry name" value="RBR-type E3 ubiquitin transferase"/>
    <property type="match status" value="1"/>
</dbReference>
<dbReference type="GO" id="GO:0016567">
    <property type="term" value="P:protein ubiquitination"/>
    <property type="evidence" value="ECO:0007669"/>
    <property type="project" value="InterPro"/>
</dbReference>
<comment type="subcellular location">
    <subcellularLocation>
        <location evidence="3">Cytoplasm</location>
    </subcellularLocation>
    <subcellularLocation>
        <location evidence="2">Membrane</location>
        <topology evidence="2">Single-pass membrane protein</topology>
    </subcellularLocation>
</comment>
<evidence type="ECO:0000256" key="19">
    <source>
        <dbReference type="ARBA" id="ARBA00080640"/>
    </source>
</evidence>
<keyword evidence="13" id="KW-0862">Zinc</keyword>
<keyword evidence="15 21" id="KW-0472">Membrane</keyword>
<gene>
    <name evidence="23" type="ORF">MATL_G00204960</name>
</gene>
<evidence type="ECO:0000256" key="1">
    <source>
        <dbReference type="ARBA" id="ARBA00001798"/>
    </source>
</evidence>
<evidence type="ECO:0000256" key="4">
    <source>
        <dbReference type="ARBA" id="ARBA00004906"/>
    </source>
</evidence>
<evidence type="ECO:0000256" key="11">
    <source>
        <dbReference type="ARBA" id="ARBA00022771"/>
    </source>
</evidence>
<evidence type="ECO:0000256" key="10">
    <source>
        <dbReference type="ARBA" id="ARBA00022737"/>
    </source>
</evidence>
<dbReference type="EMBL" id="JAFDVH010000018">
    <property type="protein sequence ID" value="KAG7461002.1"/>
    <property type="molecule type" value="Genomic_DNA"/>
</dbReference>
<dbReference type="InterPro" id="IPR044066">
    <property type="entry name" value="TRIAD_supradom"/>
</dbReference>
<dbReference type="SUPFAM" id="SSF57850">
    <property type="entry name" value="RING/U-box"/>
    <property type="match status" value="3"/>
</dbReference>
<dbReference type="InterPro" id="IPR031127">
    <property type="entry name" value="E3_UB_ligase_RBR"/>
</dbReference>
<dbReference type="InterPro" id="IPR047550">
    <property type="entry name" value="RNF217_RBR_vRING-HC"/>
</dbReference>
<keyword evidence="14 21" id="KW-1133">Transmembrane helix</keyword>
<dbReference type="InterPro" id="IPR002867">
    <property type="entry name" value="IBR_dom"/>
</dbReference>
<protein>
    <recommendedName>
        <fullName evidence="18">E3 ubiquitin-protein ligase RNF217</fullName>
        <ecNumber evidence="5">2.3.2.31</ecNumber>
    </recommendedName>
    <alternativeName>
        <fullName evidence="19">RING finger protein 217</fullName>
    </alternativeName>
</protein>
<evidence type="ECO:0000256" key="16">
    <source>
        <dbReference type="ARBA" id="ARBA00054457"/>
    </source>
</evidence>
<feature type="compositionally biased region" description="Polar residues" evidence="20">
    <location>
        <begin position="144"/>
        <end position="154"/>
    </location>
</feature>
<dbReference type="FunFam" id="3.30.40.10:FF:000264">
    <property type="entry name" value="RBR-type E3 ubiquitin transferase"/>
    <property type="match status" value="1"/>
</dbReference>
<comment type="similarity">
    <text evidence="17">Belongs to the RBR family. RNF217 subfamily.</text>
</comment>
<evidence type="ECO:0000256" key="8">
    <source>
        <dbReference type="ARBA" id="ARBA00022692"/>
    </source>
</evidence>
<dbReference type="CDD" id="cd20342">
    <property type="entry name" value="BRcat_RBR_RNF217"/>
    <property type="match status" value="1"/>
</dbReference>
<dbReference type="PROSITE" id="PS51873">
    <property type="entry name" value="TRIAD"/>
    <property type="match status" value="1"/>
</dbReference>
<organism evidence="23 24">
    <name type="scientific">Megalops atlanticus</name>
    <name type="common">Tarpon</name>
    <name type="synonym">Clupea gigantea</name>
    <dbReference type="NCBI Taxonomy" id="7932"/>
    <lineage>
        <taxon>Eukaryota</taxon>
        <taxon>Metazoa</taxon>
        <taxon>Chordata</taxon>
        <taxon>Craniata</taxon>
        <taxon>Vertebrata</taxon>
        <taxon>Euteleostomi</taxon>
        <taxon>Actinopterygii</taxon>
        <taxon>Neopterygii</taxon>
        <taxon>Teleostei</taxon>
        <taxon>Elopiformes</taxon>
        <taxon>Megalopidae</taxon>
        <taxon>Megalops</taxon>
    </lineage>
</organism>
<keyword evidence="8 21" id="KW-0812">Transmembrane</keyword>
<reference evidence="23" key="1">
    <citation type="submission" date="2021-01" db="EMBL/GenBank/DDBJ databases">
        <authorList>
            <person name="Zahm M."/>
            <person name="Roques C."/>
            <person name="Cabau C."/>
            <person name="Klopp C."/>
            <person name="Donnadieu C."/>
            <person name="Jouanno E."/>
            <person name="Lampietro C."/>
            <person name="Louis A."/>
            <person name="Herpin A."/>
            <person name="Echchiki A."/>
            <person name="Berthelot C."/>
            <person name="Parey E."/>
            <person name="Roest-Crollius H."/>
            <person name="Braasch I."/>
            <person name="Postlethwait J."/>
            <person name="Bobe J."/>
            <person name="Montfort J."/>
            <person name="Bouchez O."/>
            <person name="Begum T."/>
            <person name="Mejri S."/>
            <person name="Adams A."/>
            <person name="Chen W.-J."/>
            <person name="Guiguen Y."/>
        </authorList>
    </citation>
    <scope>NUCLEOTIDE SEQUENCE</scope>
    <source>
        <strain evidence="23">YG-15Mar2019-1</strain>
        <tissue evidence="23">Brain</tissue>
    </source>
</reference>
<dbReference type="OrthoDB" id="10009520at2759"/>
<dbReference type="GO" id="GO:0005737">
    <property type="term" value="C:cytoplasm"/>
    <property type="evidence" value="ECO:0007669"/>
    <property type="project" value="UniProtKB-SubCell"/>
</dbReference>
<dbReference type="GO" id="GO:0016020">
    <property type="term" value="C:membrane"/>
    <property type="evidence" value="ECO:0007669"/>
    <property type="project" value="UniProtKB-SubCell"/>
</dbReference>
<dbReference type="Gene3D" id="1.20.120.1750">
    <property type="match status" value="1"/>
</dbReference>
<evidence type="ECO:0000313" key="24">
    <source>
        <dbReference type="Proteomes" id="UP001046870"/>
    </source>
</evidence>
<keyword evidence="9" id="KW-0479">Metal-binding</keyword>
<comment type="caution">
    <text evidence="23">The sequence shown here is derived from an EMBL/GenBank/DDBJ whole genome shotgun (WGS) entry which is preliminary data.</text>
</comment>
<evidence type="ECO:0000256" key="3">
    <source>
        <dbReference type="ARBA" id="ARBA00004496"/>
    </source>
</evidence>